<evidence type="ECO:0000256" key="2">
    <source>
        <dbReference type="ARBA" id="ARBA00022676"/>
    </source>
</evidence>
<evidence type="ECO:0000256" key="1">
    <source>
        <dbReference type="ARBA" id="ARBA00009995"/>
    </source>
</evidence>
<evidence type="ECO:0008006" key="6">
    <source>
        <dbReference type="Google" id="ProtNLM"/>
    </source>
</evidence>
<dbReference type="Pfam" id="PF00201">
    <property type="entry name" value="UDPGT"/>
    <property type="match status" value="1"/>
</dbReference>
<evidence type="ECO:0000313" key="5">
    <source>
        <dbReference type="Proteomes" id="UP001233999"/>
    </source>
</evidence>
<dbReference type="Gene3D" id="3.40.50.2000">
    <property type="entry name" value="Glycogen Phosphorylase B"/>
    <property type="match status" value="1"/>
</dbReference>
<comment type="similarity">
    <text evidence="1">Belongs to the UDP-glycosyltransferase family.</text>
</comment>
<dbReference type="PANTHER" id="PTHR48043">
    <property type="entry name" value="EG:EG0003.4 PROTEIN-RELATED"/>
    <property type="match status" value="1"/>
</dbReference>
<sequence>QQSLSALQCSFQSANSAKILAIFSHIGKSHFDVIAPFLEQLAKRGHDLLTISHFPRKEPLPNFKEIDLRGTFVINKTVEVIEFKDASNFGNIMSLLLLSEWGAISCERTLQHPEVQKLIHSNEKFDLLVTEIFNTDCFYAFAHKFNIPVVAFSTCVVMPWHHDRIGEPDNPSFIPIQFVKSSDKMDLVERLINTFSLLFHKIGAKFLMDAKVHKIVSKHFGDDLPPLPELTERTSIILLNNHFSLNRPRPHVPGVIEVAGLHIKQSSRRVYGSDVFTNLKP</sequence>
<dbReference type="InterPro" id="IPR050271">
    <property type="entry name" value="UDP-glycosyltransferase"/>
</dbReference>
<dbReference type="AlphaFoldDB" id="A0AAD8E2V1"/>
<keyword evidence="2" id="KW-0328">Glycosyltransferase</keyword>
<feature type="non-terminal residue" evidence="4">
    <location>
        <position position="281"/>
    </location>
</feature>
<dbReference type="InterPro" id="IPR002213">
    <property type="entry name" value="UDP_glucos_trans"/>
</dbReference>
<comment type="caution">
    <text evidence="4">The sequence shown here is derived from an EMBL/GenBank/DDBJ whole genome shotgun (WGS) entry which is preliminary data.</text>
</comment>
<name>A0AAD8E2V1_DIPPU</name>
<reference evidence="4" key="2">
    <citation type="submission" date="2023-05" db="EMBL/GenBank/DDBJ databases">
        <authorList>
            <person name="Fouks B."/>
        </authorList>
    </citation>
    <scope>NUCLEOTIDE SEQUENCE</scope>
    <source>
        <strain evidence="4">Stay&amp;Tobe</strain>
        <tissue evidence="4">Testes</tissue>
    </source>
</reference>
<dbReference type="FunFam" id="3.40.50.2000:FF:000144">
    <property type="entry name" value="UDP-glucuronosyltransferase"/>
    <property type="match status" value="1"/>
</dbReference>
<dbReference type="EMBL" id="JASPKZ010010286">
    <property type="protein sequence ID" value="KAJ9574467.1"/>
    <property type="molecule type" value="Genomic_DNA"/>
</dbReference>
<keyword evidence="5" id="KW-1185">Reference proteome</keyword>
<accession>A0AAD8E2V1</accession>
<organism evidence="4 5">
    <name type="scientific">Diploptera punctata</name>
    <name type="common">Pacific beetle cockroach</name>
    <dbReference type="NCBI Taxonomy" id="6984"/>
    <lineage>
        <taxon>Eukaryota</taxon>
        <taxon>Metazoa</taxon>
        <taxon>Ecdysozoa</taxon>
        <taxon>Arthropoda</taxon>
        <taxon>Hexapoda</taxon>
        <taxon>Insecta</taxon>
        <taxon>Pterygota</taxon>
        <taxon>Neoptera</taxon>
        <taxon>Polyneoptera</taxon>
        <taxon>Dictyoptera</taxon>
        <taxon>Blattodea</taxon>
        <taxon>Blaberoidea</taxon>
        <taxon>Blaberidae</taxon>
        <taxon>Diplopterinae</taxon>
        <taxon>Diploptera</taxon>
    </lineage>
</organism>
<gene>
    <name evidence="4" type="ORF">L9F63_008355</name>
</gene>
<reference evidence="4" key="1">
    <citation type="journal article" date="2023" name="IScience">
        <title>Live-bearing cockroach genome reveals convergent evolutionary mechanisms linked to viviparity in insects and beyond.</title>
        <authorList>
            <person name="Fouks B."/>
            <person name="Harrison M.C."/>
            <person name="Mikhailova A.A."/>
            <person name="Marchal E."/>
            <person name="English S."/>
            <person name="Carruthers M."/>
            <person name="Jennings E.C."/>
            <person name="Chiamaka E.L."/>
            <person name="Frigard R.A."/>
            <person name="Pippel M."/>
            <person name="Attardo G.M."/>
            <person name="Benoit J.B."/>
            <person name="Bornberg-Bauer E."/>
            <person name="Tobe S.S."/>
        </authorList>
    </citation>
    <scope>NUCLEOTIDE SEQUENCE</scope>
    <source>
        <strain evidence="4">Stay&amp;Tobe</strain>
    </source>
</reference>
<evidence type="ECO:0000313" key="4">
    <source>
        <dbReference type="EMBL" id="KAJ9574467.1"/>
    </source>
</evidence>
<evidence type="ECO:0000256" key="3">
    <source>
        <dbReference type="ARBA" id="ARBA00022679"/>
    </source>
</evidence>
<keyword evidence="3" id="KW-0808">Transferase</keyword>
<protein>
    <recommendedName>
        <fullName evidence="6">Glucuronosyltransferase</fullName>
    </recommendedName>
</protein>
<proteinExistence type="inferred from homology"/>
<dbReference type="SUPFAM" id="SSF53756">
    <property type="entry name" value="UDP-Glycosyltransferase/glycogen phosphorylase"/>
    <property type="match status" value="1"/>
</dbReference>
<dbReference type="Proteomes" id="UP001233999">
    <property type="component" value="Unassembled WGS sequence"/>
</dbReference>
<dbReference type="PANTHER" id="PTHR48043:SF145">
    <property type="entry name" value="FI06409P-RELATED"/>
    <property type="match status" value="1"/>
</dbReference>
<dbReference type="GO" id="GO:0008194">
    <property type="term" value="F:UDP-glycosyltransferase activity"/>
    <property type="evidence" value="ECO:0007669"/>
    <property type="project" value="InterPro"/>
</dbReference>
<feature type="non-terminal residue" evidence="4">
    <location>
        <position position="1"/>
    </location>
</feature>